<dbReference type="InterPro" id="IPR011635">
    <property type="entry name" value="CARDB"/>
</dbReference>
<dbReference type="GO" id="GO:0008237">
    <property type="term" value="F:metallopeptidase activity"/>
    <property type="evidence" value="ECO:0007669"/>
    <property type="project" value="InterPro"/>
</dbReference>
<feature type="domain" description="CARDB" evidence="1">
    <location>
        <begin position="259"/>
        <end position="355"/>
    </location>
</feature>
<dbReference type="InterPro" id="IPR024079">
    <property type="entry name" value="MetalloPept_cat_dom_sf"/>
</dbReference>
<protein>
    <recommendedName>
        <fullName evidence="1">CARDB domain-containing protein</fullName>
    </recommendedName>
</protein>
<name>A0A1F5V1N0_FRAXR</name>
<dbReference type="SUPFAM" id="SSF55486">
    <property type="entry name" value="Metalloproteases ('zincins'), catalytic domain"/>
    <property type="match status" value="1"/>
</dbReference>
<dbReference type="Pfam" id="PF07705">
    <property type="entry name" value="CARDB"/>
    <property type="match status" value="3"/>
</dbReference>
<evidence type="ECO:0000259" key="1">
    <source>
        <dbReference type="Pfam" id="PF07705"/>
    </source>
</evidence>
<dbReference type="EMBL" id="MFGX01000014">
    <property type="protein sequence ID" value="OGF57332.1"/>
    <property type="molecule type" value="Genomic_DNA"/>
</dbReference>
<dbReference type="Gene3D" id="2.60.40.10">
    <property type="entry name" value="Immunoglobulins"/>
    <property type="match status" value="3"/>
</dbReference>
<comment type="caution">
    <text evidence="2">The sequence shown here is derived from an EMBL/GenBank/DDBJ whole genome shotgun (WGS) entry which is preliminary data.</text>
</comment>
<accession>A0A1F5V1N0</accession>
<dbReference type="Proteomes" id="UP000179157">
    <property type="component" value="Unassembled WGS sequence"/>
</dbReference>
<dbReference type="InterPro" id="IPR013783">
    <property type="entry name" value="Ig-like_fold"/>
</dbReference>
<sequence>MTVKIAGHVRDVIVRMAILALLFSGSPMPETQGAQPAATPLPDLTPTRLEVLPTDVHPADPAQIIATVANQGLADARGFWVLLKVNERLQNSQFVAELKSQGEIRIEVPWVVAAGIQNIRVEVDFPSRVEEANEENNILSTQFTFGADLAFSRLALTPEHPKPGQQTRIAATVRNLGVQDVLSNFAVRISVGRGTITTRFLTGLKSQEEQTIESSWTAVEGEQVVRLNVDPFGAISEAEEGNNTLTQIVDISTLDPTGADLGVREIQLDPPAPQPGEKATLRATVVNQGQGGASGFQVSFQADGQTIAVLPVSELAASGTIQLESSWVAEQGERLIRVRADSAGRIPELDEENNASVLAIDLGPALNRCGQFVVLEIRDDALPLLGDLTGLSTEEIEHSFLPQMKRVMDDQYRSVNVRFTFAKPSRGYATVLFGSENRGSILGQAPLGFRFGTGRVYLGSFVRVSGPIVFGSSVHIVLATVASHELGHLFGLNHTSQNSSDIMSANADVSPASPGIIPQFTPGSLQQLQRLLPLSCS</sequence>
<dbReference type="STRING" id="1817864.A2Z21_02280"/>
<gene>
    <name evidence="2" type="ORF">A2Z21_02280</name>
</gene>
<proteinExistence type="predicted"/>
<feature type="domain" description="CARDB" evidence="1">
    <location>
        <begin position="148"/>
        <end position="246"/>
    </location>
</feature>
<evidence type="ECO:0000313" key="3">
    <source>
        <dbReference type="Proteomes" id="UP000179157"/>
    </source>
</evidence>
<feature type="domain" description="CARDB" evidence="1">
    <location>
        <begin position="42"/>
        <end position="140"/>
    </location>
</feature>
<dbReference type="Gene3D" id="3.40.390.10">
    <property type="entry name" value="Collagenase (Catalytic Domain)"/>
    <property type="match status" value="1"/>
</dbReference>
<reference evidence="2 3" key="1">
    <citation type="journal article" date="2016" name="Nat. Commun.">
        <title>Thousands of microbial genomes shed light on interconnected biogeochemical processes in an aquifer system.</title>
        <authorList>
            <person name="Anantharaman K."/>
            <person name="Brown C.T."/>
            <person name="Hug L.A."/>
            <person name="Sharon I."/>
            <person name="Castelle C.J."/>
            <person name="Probst A.J."/>
            <person name="Thomas B.C."/>
            <person name="Singh A."/>
            <person name="Wilkins M.J."/>
            <person name="Karaoz U."/>
            <person name="Brodie E.L."/>
            <person name="Williams K.H."/>
            <person name="Hubbard S.S."/>
            <person name="Banfield J.F."/>
        </authorList>
    </citation>
    <scope>NUCLEOTIDE SEQUENCE [LARGE SCALE GENOMIC DNA]</scope>
    <source>
        <strain evidence="3">RBG_16_55_9</strain>
    </source>
</reference>
<dbReference type="AlphaFoldDB" id="A0A1F5V1N0"/>
<evidence type="ECO:0000313" key="2">
    <source>
        <dbReference type="EMBL" id="OGF57332.1"/>
    </source>
</evidence>
<organism evidence="2 3">
    <name type="scientific">Fraserbacteria sp. (strain RBG_16_55_9)</name>
    <dbReference type="NCBI Taxonomy" id="1817864"/>
    <lineage>
        <taxon>Bacteria</taxon>
        <taxon>Candidatus Fraseribacteriota</taxon>
    </lineage>
</organism>